<proteinExistence type="inferred from homology"/>
<dbReference type="GO" id="GO:0004252">
    <property type="term" value="F:serine-type endopeptidase activity"/>
    <property type="evidence" value="ECO:0007669"/>
    <property type="project" value="InterPro"/>
</dbReference>
<gene>
    <name evidence="2" type="ORF">LCGC14_2412060</name>
</gene>
<dbReference type="EMBL" id="LAZR01036463">
    <property type="protein sequence ID" value="KKL24767.1"/>
    <property type="molecule type" value="Genomic_DNA"/>
</dbReference>
<protein>
    <recommendedName>
        <fullName evidence="3">ATP-dependent Clp protease proteolytic subunit</fullName>
    </recommendedName>
</protein>
<dbReference type="PANTHER" id="PTHR10381">
    <property type="entry name" value="ATP-DEPENDENT CLP PROTEASE PROTEOLYTIC SUBUNIT"/>
    <property type="match status" value="1"/>
</dbReference>
<feature type="non-terminal residue" evidence="2">
    <location>
        <position position="246"/>
    </location>
</feature>
<comment type="caution">
    <text evidence="2">The sequence shown here is derived from an EMBL/GenBank/DDBJ whole genome shotgun (WGS) entry which is preliminary data.</text>
</comment>
<dbReference type="PANTHER" id="PTHR10381:SF11">
    <property type="entry name" value="ATP-DEPENDENT CLP PROTEASE PROTEOLYTIC SUBUNIT, MITOCHONDRIAL"/>
    <property type="match status" value="1"/>
</dbReference>
<dbReference type="GO" id="GO:0004176">
    <property type="term" value="F:ATP-dependent peptidase activity"/>
    <property type="evidence" value="ECO:0007669"/>
    <property type="project" value="InterPro"/>
</dbReference>
<evidence type="ECO:0000256" key="1">
    <source>
        <dbReference type="ARBA" id="ARBA00007039"/>
    </source>
</evidence>
<dbReference type="SUPFAM" id="SSF52096">
    <property type="entry name" value="ClpP/crotonase"/>
    <property type="match status" value="1"/>
</dbReference>
<sequence length="246" mass="26928">MFRKPHEGEQKGHLHDDQFEFSQAFLARERRMLFLRGPIFGANFGPTSRVDSFSPSIVGDDILAMNVDDPKAPIYLYIDSPGGDVGAGMVLYDIIRMSRAPIVTVAPNCASMATVLMAAGAERVMYPHSRVMLHLPKGAFEGDAETFEIRSKELQRVKEDPDCAAADIGLTTLRLEGIAQAALNDYELARTATVKNLFLNTAIKAEKTCADLKIQTGIWPKAGTDVRVHQSLEATFTAKLGTIAED</sequence>
<dbReference type="Gene3D" id="3.90.226.10">
    <property type="entry name" value="2-enoyl-CoA Hydratase, Chain A, domain 1"/>
    <property type="match status" value="1"/>
</dbReference>
<dbReference type="AlphaFoldDB" id="A0A0F9CEE3"/>
<dbReference type="InterPro" id="IPR023562">
    <property type="entry name" value="ClpP/TepA"/>
</dbReference>
<comment type="similarity">
    <text evidence="1">Belongs to the peptidase S14 family.</text>
</comment>
<dbReference type="GO" id="GO:0006515">
    <property type="term" value="P:protein quality control for misfolded or incompletely synthesized proteins"/>
    <property type="evidence" value="ECO:0007669"/>
    <property type="project" value="TreeGrafter"/>
</dbReference>
<name>A0A0F9CEE3_9ZZZZ</name>
<evidence type="ECO:0008006" key="3">
    <source>
        <dbReference type="Google" id="ProtNLM"/>
    </source>
</evidence>
<reference evidence="2" key="1">
    <citation type="journal article" date="2015" name="Nature">
        <title>Complex archaea that bridge the gap between prokaryotes and eukaryotes.</title>
        <authorList>
            <person name="Spang A."/>
            <person name="Saw J.H."/>
            <person name="Jorgensen S.L."/>
            <person name="Zaremba-Niedzwiedzka K."/>
            <person name="Martijn J."/>
            <person name="Lind A.E."/>
            <person name="van Eijk R."/>
            <person name="Schleper C."/>
            <person name="Guy L."/>
            <person name="Ettema T.J."/>
        </authorList>
    </citation>
    <scope>NUCLEOTIDE SEQUENCE</scope>
</reference>
<dbReference type="CDD" id="cd07017">
    <property type="entry name" value="S14_ClpP_2"/>
    <property type="match status" value="1"/>
</dbReference>
<dbReference type="InterPro" id="IPR029045">
    <property type="entry name" value="ClpP/crotonase-like_dom_sf"/>
</dbReference>
<dbReference type="PRINTS" id="PR00127">
    <property type="entry name" value="CLPPROTEASEP"/>
</dbReference>
<dbReference type="GO" id="GO:0009368">
    <property type="term" value="C:endopeptidase Clp complex"/>
    <property type="evidence" value="ECO:0007669"/>
    <property type="project" value="TreeGrafter"/>
</dbReference>
<organism evidence="2">
    <name type="scientific">marine sediment metagenome</name>
    <dbReference type="NCBI Taxonomy" id="412755"/>
    <lineage>
        <taxon>unclassified sequences</taxon>
        <taxon>metagenomes</taxon>
        <taxon>ecological metagenomes</taxon>
    </lineage>
</organism>
<dbReference type="Pfam" id="PF00574">
    <property type="entry name" value="CLP_protease"/>
    <property type="match status" value="1"/>
</dbReference>
<evidence type="ECO:0000313" key="2">
    <source>
        <dbReference type="EMBL" id="KKL24767.1"/>
    </source>
</evidence>
<accession>A0A0F9CEE3</accession>
<dbReference type="GO" id="GO:0051117">
    <property type="term" value="F:ATPase binding"/>
    <property type="evidence" value="ECO:0007669"/>
    <property type="project" value="TreeGrafter"/>
</dbReference>
<dbReference type="InterPro" id="IPR001907">
    <property type="entry name" value="ClpP"/>
</dbReference>